<evidence type="ECO:0000313" key="3">
    <source>
        <dbReference type="EMBL" id="SMX40761.1"/>
    </source>
</evidence>
<keyword evidence="1" id="KW-0175">Coiled coil</keyword>
<accession>A0A238KD30</accession>
<dbReference type="OrthoDB" id="6148968at2"/>
<dbReference type="PANTHER" id="PTHR32309:SF31">
    <property type="entry name" value="CAPSULAR EXOPOLYSACCHARIDE FAMILY"/>
    <property type="match status" value="1"/>
</dbReference>
<dbReference type="AlphaFoldDB" id="A0A238KD30"/>
<evidence type="ECO:0008006" key="5">
    <source>
        <dbReference type="Google" id="ProtNLM"/>
    </source>
</evidence>
<feature type="transmembrane region" description="Helical" evidence="2">
    <location>
        <begin position="455"/>
        <end position="476"/>
    </location>
</feature>
<keyword evidence="2" id="KW-0812">Transmembrane</keyword>
<name>A0A238KD30_9RHOB</name>
<sequence>MPNQISDNQQTLAPNRPWDWARISRTDIRSLGWRRVLKGGRLTDAGRLPRYVALFLLGSSCIWAPISGYLATAPVKYASHASLILPGSGASASVNLANIGQASSYANSAFANGSISPTETYKRLLSADRILDAAARAVGAERDAFGKPRIRLVDQTSLIHIEMEAASPGDAQRHGDALVAAFFAEIDALRADEIATREASNSGAIDDYQRSVRETRAAIEQLQRQSGLLSAAQYREQVAANDRARQTLRAEESTLARQAERVAALEVALDLPPDAAAVTLKLYADAQYMSLLKDVSAGAAKLAQADANYGPRHPVYRTARDEYEGAGKVAVQRAAEVTGLSVEQLAGLDRAPEGERAQLLSELVRENALRAGQEKHVKTLAAQVAAETARLSALAPVAAELEDRQRDFAVAEAVFASAIARSESKKTDVYASYPLIQVLENPSLPERPSSPNKKLSIAAGIAATLMLLIGLTLAWVRNPLISRLLKDTGENKA</sequence>
<keyword evidence="2" id="KW-0472">Membrane</keyword>
<dbReference type="RefSeq" id="WP_093963309.1">
    <property type="nucleotide sequence ID" value="NZ_FXYG01000002.1"/>
</dbReference>
<protein>
    <recommendedName>
        <fullName evidence="5">Chain length determinant protein</fullName>
    </recommendedName>
</protein>
<evidence type="ECO:0000256" key="2">
    <source>
        <dbReference type="SAM" id="Phobius"/>
    </source>
</evidence>
<organism evidence="3 4">
    <name type="scientific">Ruegeria arenilitoris</name>
    <dbReference type="NCBI Taxonomy" id="1173585"/>
    <lineage>
        <taxon>Bacteria</taxon>
        <taxon>Pseudomonadati</taxon>
        <taxon>Pseudomonadota</taxon>
        <taxon>Alphaproteobacteria</taxon>
        <taxon>Rhodobacterales</taxon>
        <taxon>Roseobacteraceae</taxon>
        <taxon>Ruegeria</taxon>
    </lineage>
</organism>
<feature type="transmembrane region" description="Helical" evidence="2">
    <location>
        <begin position="51"/>
        <end position="71"/>
    </location>
</feature>
<dbReference type="Proteomes" id="UP000202485">
    <property type="component" value="Unassembled WGS sequence"/>
</dbReference>
<proteinExistence type="predicted"/>
<reference evidence="4" key="1">
    <citation type="submission" date="2017-05" db="EMBL/GenBank/DDBJ databases">
        <authorList>
            <person name="Rodrigo-Torres L."/>
            <person name="Arahal R. D."/>
            <person name="Lucena T."/>
        </authorList>
    </citation>
    <scope>NUCLEOTIDE SEQUENCE [LARGE SCALE GENOMIC DNA]</scope>
    <source>
        <strain evidence="4">CECT 8715</strain>
    </source>
</reference>
<keyword evidence="2" id="KW-1133">Transmembrane helix</keyword>
<feature type="coiled-coil region" evidence="1">
    <location>
        <begin position="205"/>
        <end position="261"/>
    </location>
</feature>
<keyword evidence="4" id="KW-1185">Reference proteome</keyword>
<dbReference type="PANTHER" id="PTHR32309">
    <property type="entry name" value="TYROSINE-PROTEIN KINASE"/>
    <property type="match status" value="1"/>
</dbReference>
<evidence type="ECO:0000313" key="4">
    <source>
        <dbReference type="Proteomes" id="UP000202485"/>
    </source>
</evidence>
<dbReference type="InterPro" id="IPR050445">
    <property type="entry name" value="Bact_polysacc_biosynth/exp"/>
</dbReference>
<dbReference type="EMBL" id="FXYG01000002">
    <property type="protein sequence ID" value="SMX40761.1"/>
    <property type="molecule type" value="Genomic_DNA"/>
</dbReference>
<gene>
    <name evidence="3" type="ORF">RUA8715_01775</name>
</gene>
<evidence type="ECO:0000256" key="1">
    <source>
        <dbReference type="SAM" id="Coils"/>
    </source>
</evidence>